<accession>A0A835I8W6</accession>
<comment type="caution">
    <text evidence="1">The sequence shown here is derived from an EMBL/GenBank/DDBJ whole genome shotgun (WGS) entry which is preliminary data.</text>
</comment>
<evidence type="ECO:0008006" key="3">
    <source>
        <dbReference type="Google" id="ProtNLM"/>
    </source>
</evidence>
<keyword evidence="2" id="KW-1185">Reference proteome</keyword>
<gene>
    <name evidence="1" type="ORF">IFM89_000421</name>
</gene>
<protein>
    <recommendedName>
        <fullName evidence="3">Retrotransposon gag domain-containing protein</fullName>
    </recommendedName>
</protein>
<sequence>MPRNANWESPVSKLNNNITTIMTNQQQSQARFDESQAHFDAFMVAMVTNTRNLLPTQAPPLFPISVPADATVQPHGNPHTPQHTLPATVDLSSQPIPPTGTQPYAPVDLCMKGPCEPSHQISPTILFVNPYPYAPPPLEQHEQMDVLDFNGKLDSDAFIDWLNKCDMIFSYKGFADPKRVMLIETKLNGFALNWWNSIQSGHTTQEAYQYALKTETLLAGSSLVPIQSSSSNVMAKPAPKNIGVGVHCFNSNDWGHIKENCPKLAKKTVLVADNDPNAQLPMIDHVQEYVYAIAVPIVQMFPEDTMGYEEL</sequence>
<dbReference type="EMBL" id="JADFTS010000003">
    <property type="protein sequence ID" value="KAF9612499.1"/>
    <property type="molecule type" value="Genomic_DNA"/>
</dbReference>
<dbReference type="OrthoDB" id="1934635at2759"/>
<dbReference type="Proteomes" id="UP000631114">
    <property type="component" value="Unassembled WGS sequence"/>
</dbReference>
<evidence type="ECO:0000313" key="1">
    <source>
        <dbReference type="EMBL" id="KAF9612499.1"/>
    </source>
</evidence>
<proteinExistence type="predicted"/>
<organism evidence="1 2">
    <name type="scientific">Coptis chinensis</name>
    <dbReference type="NCBI Taxonomy" id="261450"/>
    <lineage>
        <taxon>Eukaryota</taxon>
        <taxon>Viridiplantae</taxon>
        <taxon>Streptophyta</taxon>
        <taxon>Embryophyta</taxon>
        <taxon>Tracheophyta</taxon>
        <taxon>Spermatophyta</taxon>
        <taxon>Magnoliopsida</taxon>
        <taxon>Ranunculales</taxon>
        <taxon>Ranunculaceae</taxon>
        <taxon>Coptidoideae</taxon>
        <taxon>Coptis</taxon>
    </lineage>
</organism>
<dbReference type="AlphaFoldDB" id="A0A835I8W6"/>
<reference evidence="1 2" key="1">
    <citation type="submission" date="2020-10" db="EMBL/GenBank/DDBJ databases">
        <title>The Coptis chinensis genome and diversification of protoberbering-type alkaloids.</title>
        <authorList>
            <person name="Wang B."/>
            <person name="Shu S."/>
            <person name="Song C."/>
            <person name="Liu Y."/>
        </authorList>
    </citation>
    <scope>NUCLEOTIDE SEQUENCE [LARGE SCALE GENOMIC DNA]</scope>
    <source>
        <strain evidence="1">HL-2020</strain>
        <tissue evidence="1">Leaf</tissue>
    </source>
</reference>
<name>A0A835I8W6_9MAGN</name>
<evidence type="ECO:0000313" key="2">
    <source>
        <dbReference type="Proteomes" id="UP000631114"/>
    </source>
</evidence>